<evidence type="ECO:0000256" key="2">
    <source>
        <dbReference type="ARBA" id="ARBA00022485"/>
    </source>
</evidence>
<dbReference type="SMART" id="SM00525">
    <property type="entry name" value="FES"/>
    <property type="match status" value="1"/>
</dbReference>
<dbReference type="RefSeq" id="WP_110305230.1">
    <property type="nucleotide sequence ID" value="NZ_QJHK01000002.1"/>
</dbReference>
<accession>A0A2V4BT62</accession>
<evidence type="ECO:0000256" key="8">
    <source>
        <dbReference type="ARBA" id="ARBA00023295"/>
    </source>
</evidence>
<evidence type="ECO:0000256" key="4">
    <source>
        <dbReference type="ARBA" id="ARBA00022763"/>
    </source>
</evidence>
<gene>
    <name evidence="10" type="ORF">DMB65_03240</name>
</gene>
<proteinExistence type="predicted"/>
<dbReference type="InterPro" id="IPR011257">
    <property type="entry name" value="DNA_glycosylase"/>
</dbReference>
<sequence>MDLFEETKDWANDLKPILKKYKGKKHPLDYENTYQLLVMVVLSAQDSDANINKIAPALFTKFPTLKSLSKADAETFMPYVSKVRNHATKTNWLLEIAKTIQNDQNIPLTLNGLTALKGLGRKSANVILREAHQPAEGIITDLHVIRVAPRLGIAKESKDGNKVEKQLMEVLPQKIWSETGMAISFLGREICRPQPKCEECPLNRICYYYLHLRKGI</sequence>
<evidence type="ECO:0000256" key="5">
    <source>
        <dbReference type="ARBA" id="ARBA00022801"/>
    </source>
</evidence>
<dbReference type="EMBL" id="QJHK01000002">
    <property type="protein sequence ID" value="PXY42258.1"/>
    <property type="molecule type" value="Genomic_DNA"/>
</dbReference>
<keyword evidence="7" id="KW-0411">Iron-sulfur</keyword>
<dbReference type="PANTHER" id="PTHR10359">
    <property type="entry name" value="A/G-SPECIFIC ADENINE GLYCOSYLASE/ENDONUCLEASE III"/>
    <property type="match status" value="1"/>
</dbReference>
<keyword evidence="5" id="KW-0378">Hydrolase</keyword>
<comment type="caution">
    <text evidence="10">The sequence shown here is derived from an EMBL/GenBank/DDBJ whole genome shotgun (WGS) entry which is preliminary data.</text>
</comment>
<protein>
    <submittedName>
        <fullName evidence="10">DNA lyase</fullName>
    </submittedName>
</protein>
<evidence type="ECO:0000256" key="6">
    <source>
        <dbReference type="ARBA" id="ARBA00023004"/>
    </source>
</evidence>
<keyword evidence="3" id="KW-0479">Metal-binding</keyword>
<evidence type="ECO:0000313" key="10">
    <source>
        <dbReference type="EMBL" id="PXY42258.1"/>
    </source>
</evidence>
<dbReference type="PANTHER" id="PTHR10359:SF18">
    <property type="entry name" value="ENDONUCLEASE III"/>
    <property type="match status" value="1"/>
</dbReference>
<keyword evidence="6" id="KW-0408">Iron</keyword>
<dbReference type="Pfam" id="PF00730">
    <property type="entry name" value="HhH-GPD"/>
    <property type="match status" value="1"/>
</dbReference>
<dbReference type="GO" id="GO:0006285">
    <property type="term" value="P:base-excision repair, AP site formation"/>
    <property type="evidence" value="ECO:0007669"/>
    <property type="project" value="TreeGrafter"/>
</dbReference>
<dbReference type="SMART" id="SM00478">
    <property type="entry name" value="ENDO3c"/>
    <property type="match status" value="1"/>
</dbReference>
<dbReference type="Gene3D" id="1.10.1670.10">
    <property type="entry name" value="Helix-hairpin-Helix base-excision DNA repair enzymes (C-terminal)"/>
    <property type="match status" value="1"/>
</dbReference>
<reference evidence="10 11" key="1">
    <citation type="submission" date="2018-05" db="EMBL/GenBank/DDBJ databases">
        <title>Flavobacterium sp. strain IMCC34759, incomplete genome.</title>
        <authorList>
            <person name="Joung Y."/>
            <person name="Cho J."/>
        </authorList>
    </citation>
    <scope>NUCLEOTIDE SEQUENCE [LARGE SCALE GENOMIC DNA]</scope>
    <source>
        <strain evidence="10 11">IMCC34759</strain>
    </source>
</reference>
<evidence type="ECO:0000256" key="7">
    <source>
        <dbReference type="ARBA" id="ARBA00023014"/>
    </source>
</evidence>
<dbReference type="InterPro" id="IPR003651">
    <property type="entry name" value="Endonuclease3_FeS-loop_motif"/>
</dbReference>
<dbReference type="Proteomes" id="UP000247903">
    <property type="component" value="Unassembled WGS sequence"/>
</dbReference>
<dbReference type="GO" id="GO:0016829">
    <property type="term" value="F:lyase activity"/>
    <property type="evidence" value="ECO:0007669"/>
    <property type="project" value="UniProtKB-KW"/>
</dbReference>
<evidence type="ECO:0000256" key="1">
    <source>
        <dbReference type="ARBA" id="ARBA00001966"/>
    </source>
</evidence>
<dbReference type="AlphaFoldDB" id="A0A2V4BT62"/>
<dbReference type="PIRSF" id="PIRSF001435">
    <property type="entry name" value="Nth"/>
    <property type="match status" value="1"/>
</dbReference>
<dbReference type="CDD" id="cd00056">
    <property type="entry name" value="ENDO3c"/>
    <property type="match status" value="1"/>
</dbReference>
<dbReference type="OrthoDB" id="9800977at2"/>
<dbReference type="InterPro" id="IPR023170">
    <property type="entry name" value="HhH_base_excis_C"/>
</dbReference>
<keyword evidence="2" id="KW-0004">4Fe-4S</keyword>
<dbReference type="GO" id="GO:0051539">
    <property type="term" value="F:4 iron, 4 sulfur cluster binding"/>
    <property type="evidence" value="ECO:0007669"/>
    <property type="project" value="UniProtKB-KW"/>
</dbReference>
<keyword evidence="11" id="KW-1185">Reference proteome</keyword>
<keyword evidence="10" id="KW-0456">Lyase</keyword>
<evidence type="ECO:0000259" key="9">
    <source>
        <dbReference type="SMART" id="SM00478"/>
    </source>
</evidence>
<evidence type="ECO:0000313" key="11">
    <source>
        <dbReference type="Proteomes" id="UP000247903"/>
    </source>
</evidence>
<keyword evidence="4" id="KW-0227">DNA damage</keyword>
<feature type="domain" description="HhH-GPD" evidence="9">
    <location>
        <begin position="42"/>
        <end position="189"/>
    </location>
</feature>
<dbReference type="Gene3D" id="1.10.340.30">
    <property type="entry name" value="Hypothetical protein, domain 2"/>
    <property type="match status" value="1"/>
</dbReference>
<name>A0A2V4BT62_9FLAO</name>
<dbReference type="SUPFAM" id="SSF48150">
    <property type="entry name" value="DNA-glycosylase"/>
    <property type="match status" value="1"/>
</dbReference>
<comment type="cofactor">
    <cofactor evidence="1">
        <name>[4Fe-4S] cluster</name>
        <dbReference type="ChEBI" id="CHEBI:49883"/>
    </cofactor>
</comment>
<evidence type="ECO:0000256" key="3">
    <source>
        <dbReference type="ARBA" id="ARBA00022723"/>
    </source>
</evidence>
<dbReference type="GO" id="GO:0019104">
    <property type="term" value="F:DNA N-glycosylase activity"/>
    <property type="evidence" value="ECO:0007669"/>
    <property type="project" value="TreeGrafter"/>
</dbReference>
<keyword evidence="8" id="KW-0326">Glycosidase</keyword>
<dbReference type="GO" id="GO:0046872">
    <property type="term" value="F:metal ion binding"/>
    <property type="evidence" value="ECO:0007669"/>
    <property type="project" value="UniProtKB-KW"/>
</dbReference>
<dbReference type="InterPro" id="IPR003265">
    <property type="entry name" value="HhH-GPD_domain"/>
</dbReference>
<organism evidence="10 11">
    <name type="scientific">Flavobacterium cheongpyeongense</name>
    <dbReference type="NCBI Taxonomy" id="2212651"/>
    <lineage>
        <taxon>Bacteria</taxon>
        <taxon>Pseudomonadati</taxon>
        <taxon>Bacteroidota</taxon>
        <taxon>Flavobacteriia</taxon>
        <taxon>Flavobacteriales</taxon>
        <taxon>Flavobacteriaceae</taxon>
        <taxon>Flavobacterium</taxon>
    </lineage>
</organism>